<dbReference type="AlphaFoldDB" id="A0A4P6XKU4"/>
<keyword evidence="1" id="KW-0732">Signal</keyword>
<accession>A0A4P6XKU4</accession>
<proteinExistence type="predicted"/>
<feature type="chain" id="PRO_5020717059" evidence="1">
    <location>
        <begin position="19"/>
        <end position="247"/>
    </location>
</feature>
<protein>
    <submittedName>
        <fullName evidence="2">Uncharacterized protein</fullName>
    </submittedName>
</protein>
<evidence type="ECO:0000313" key="3">
    <source>
        <dbReference type="Proteomes" id="UP000292447"/>
    </source>
</evidence>
<gene>
    <name evidence="2" type="ORF">METSCH_B11810</name>
</gene>
<name>A0A4P6XKU4_9ASCO</name>
<reference evidence="3" key="1">
    <citation type="submission" date="2019-03" db="EMBL/GenBank/DDBJ databases">
        <title>Snf2 controls pulcherriminic acid biosynthesis and connects pigmentation and antifungal activity of the yeast Metschnikowia pulcherrima.</title>
        <authorList>
            <person name="Gore-Lloyd D."/>
            <person name="Sumann I."/>
            <person name="Brachmann A.O."/>
            <person name="Schneeberger K."/>
            <person name="Ortiz-Merino R.A."/>
            <person name="Moreno-Beltran M."/>
            <person name="Schlaefli M."/>
            <person name="Kirner P."/>
            <person name="Santos Kron A."/>
            <person name="Wolfe K.H."/>
            <person name="Piel J."/>
            <person name="Ahrens C.H."/>
            <person name="Henk D."/>
            <person name="Freimoser F.M."/>
        </authorList>
    </citation>
    <scope>NUCLEOTIDE SEQUENCE [LARGE SCALE GENOMIC DNA]</scope>
    <source>
        <strain evidence="3">APC 1.2</strain>
    </source>
</reference>
<sequence length="247" mass="28354">MLWLRLFLVPLAHAVIVAQKPIHKVSTKTHDPKMVSTMLYEFYSEAYNLRDNANQNYIANFGSIALQYTSDPLCVNKSHIRYFIKSFSLVHHDYPASPCNLNLNTRFLEIVSPSADFHVSVHGTVDRLSSELLQKSQTYIEELPDFDFKFYHFDNLNYGLQCESGYHQLMQVIYQEKVLQVNLQVLVTVPEQCTFSKLNPEFLTVFEASKAVVHIPLTGEFYCQAGKTASCKKTVANTNNPRLKLYD</sequence>
<organism evidence="2 3">
    <name type="scientific">Metschnikowia aff. pulcherrima</name>
    <dbReference type="NCBI Taxonomy" id="2163413"/>
    <lineage>
        <taxon>Eukaryota</taxon>
        <taxon>Fungi</taxon>
        <taxon>Dikarya</taxon>
        <taxon>Ascomycota</taxon>
        <taxon>Saccharomycotina</taxon>
        <taxon>Pichiomycetes</taxon>
        <taxon>Metschnikowiaceae</taxon>
        <taxon>Metschnikowia</taxon>
    </lineage>
</organism>
<keyword evidence="3" id="KW-1185">Reference proteome</keyword>
<dbReference type="Proteomes" id="UP000292447">
    <property type="component" value="Chromosome II"/>
</dbReference>
<evidence type="ECO:0000313" key="2">
    <source>
        <dbReference type="EMBL" id="QBM87967.1"/>
    </source>
</evidence>
<dbReference type="EMBL" id="CP034457">
    <property type="protein sequence ID" value="QBM87967.1"/>
    <property type="molecule type" value="Genomic_DNA"/>
</dbReference>
<feature type="signal peptide" evidence="1">
    <location>
        <begin position="1"/>
        <end position="18"/>
    </location>
</feature>
<evidence type="ECO:0000256" key="1">
    <source>
        <dbReference type="SAM" id="SignalP"/>
    </source>
</evidence>